<organism evidence="2 3">
    <name type="scientific">Anaplasma phagocytophilum (strain HZ)</name>
    <dbReference type="NCBI Taxonomy" id="212042"/>
    <lineage>
        <taxon>Bacteria</taxon>
        <taxon>Pseudomonadati</taxon>
        <taxon>Pseudomonadota</taxon>
        <taxon>Alphaproteobacteria</taxon>
        <taxon>Rickettsiales</taxon>
        <taxon>Anaplasmataceae</taxon>
        <taxon>Anaplasma</taxon>
        <taxon>phagocytophilum group</taxon>
    </lineage>
</organism>
<keyword evidence="1" id="KW-0812">Transmembrane</keyword>
<evidence type="ECO:0000313" key="3">
    <source>
        <dbReference type="Proteomes" id="UP000001943"/>
    </source>
</evidence>
<sequence length="107" mass="12246">MFRGDIGQFFVRFKGTIMGVVLLTLCASGIVFFLDSRSEEKRIKDGDAIYDVLRRNDESVEQKLAEVSEKFYEDYKNRTFSEGVCSILMLLKHNNLREVYHATGAPA</sequence>
<reference evidence="2 3" key="1">
    <citation type="journal article" date="2006" name="PLoS Genet.">
        <title>Comparative genomics of emerging human ehrlichiosis agents.</title>
        <authorList>
            <person name="Dunning Hotopp J.C."/>
            <person name="Lin M."/>
            <person name="Madupu R."/>
            <person name="Crabtree J."/>
            <person name="Angiuoli S.V."/>
            <person name="Eisen J.A."/>
            <person name="Seshadri R."/>
            <person name="Ren Q."/>
            <person name="Wu M."/>
            <person name="Utterback T.R."/>
            <person name="Smith S."/>
            <person name="Lewis M."/>
            <person name="Khouri H."/>
            <person name="Zhang C."/>
            <person name="Niu H."/>
            <person name="Lin Q."/>
            <person name="Ohashi N."/>
            <person name="Zhi N."/>
            <person name="Nelson W."/>
            <person name="Brinkac L.M."/>
            <person name="Dodson R.J."/>
            <person name="Rosovitz M.J."/>
            <person name="Sundaram J."/>
            <person name="Daugherty S.C."/>
            <person name="Davidsen T."/>
            <person name="Durkin A.S."/>
            <person name="Gwinn M."/>
            <person name="Haft D.H."/>
            <person name="Selengut J.D."/>
            <person name="Sullivan S.A."/>
            <person name="Zafar N."/>
            <person name="Zhou L."/>
            <person name="Benahmed F."/>
            <person name="Forberger H."/>
            <person name="Halpin R."/>
            <person name="Mulligan S."/>
            <person name="Robinson J."/>
            <person name="White O."/>
            <person name="Rikihisa Y."/>
            <person name="Tettelin H."/>
        </authorList>
    </citation>
    <scope>NUCLEOTIDE SEQUENCE [LARGE SCALE GENOMIC DNA]</scope>
    <source>
        <strain evidence="2 3">HZ</strain>
    </source>
</reference>
<feature type="transmembrane region" description="Helical" evidence="1">
    <location>
        <begin position="15"/>
        <end position="34"/>
    </location>
</feature>
<dbReference type="PATRIC" id="fig|212042.8.peg.969"/>
<dbReference type="RefSeq" id="WP_011450994.1">
    <property type="nucleotide sequence ID" value="NC_007797.1"/>
</dbReference>
<evidence type="ECO:0000256" key="1">
    <source>
        <dbReference type="SAM" id="Phobius"/>
    </source>
</evidence>
<accession>Q2GJH1</accession>
<name>Q2GJH1_ANAPZ</name>
<dbReference type="EMBL" id="CP000235">
    <property type="protein sequence ID" value="ABD44482.1"/>
    <property type="molecule type" value="Genomic_DNA"/>
</dbReference>
<dbReference type="AlphaFoldDB" id="Q2GJH1"/>
<dbReference type="HOGENOM" id="CLU_2204568_0_0_5"/>
<dbReference type="STRING" id="212042.APH_0907"/>
<keyword evidence="3" id="KW-1185">Reference proteome</keyword>
<dbReference type="Proteomes" id="UP000001943">
    <property type="component" value="Chromosome"/>
</dbReference>
<evidence type="ECO:0000313" key="2">
    <source>
        <dbReference type="EMBL" id="ABD44482.1"/>
    </source>
</evidence>
<keyword evidence="1" id="KW-1133">Transmembrane helix</keyword>
<proteinExistence type="predicted"/>
<protein>
    <submittedName>
        <fullName evidence="2">Uncharacterized protein</fullName>
    </submittedName>
</protein>
<dbReference type="eggNOG" id="COG4649">
    <property type="taxonomic scope" value="Bacteria"/>
</dbReference>
<keyword evidence="1" id="KW-0472">Membrane</keyword>
<dbReference type="EnsemblBacteria" id="ABD44482">
    <property type="protein sequence ID" value="ABD44482"/>
    <property type="gene ID" value="APH_0907"/>
</dbReference>
<dbReference type="PaxDb" id="212042-APH_0907"/>
<dbReference type="KEGG" id="aph:APH_0907"/>
<gene>
    <name evidence="2" type="ordered locus">APH_0907</name>
</gene>